<evidence type="ECO:0000259" key="1">
    <source>
        <dbReference type="PROSITE" id="PS50887"/>
    </source>
</evidence>
<gene>
    <name evidence="2" type="ORF">WCV65_15265</name>
</gene>
<dbReference type="InterPro" id="IPR029016">
    <property type="entry name" value="GAF-like_dom_sf"/>
</dbReference>
<dbReference type="InterPro" id="IPR029787">
    <property type="entry name" value="Nucleotide_cyclase"/>
</dbReference>
<dbReference type="Pfam" id="PF00990">
    <property type="entry name" value="GGDEF"/>
    <property type="match status" value="1"/>
</dbReference>
<protein>
    <submittedName>
        <fullName evidence="2">Diguanylate cyclase</fullName>
        <ecNumber evidence="2">2.7.7.65</ecNumber>
    </submittedName>
</protein>
<dbReference type="CDD" id="cd01949">
    <property type="entry name" value="GGDEF"/>
    <property type="match status" value="1"/>
</dbReference>
<feature type="domain" description="GGDEF" evidence="1">
    <location>
        <begin position="478"/>
        <end position="606"/>
    </location>
</feature>
<dbReference type="InterPro" id="IPR043128">
    <property type="entry name" value="Rev_trsase/Diguanyl_cyclase"/>
</dbReference>
<dbReference type="EC" id="2.7.7.65" evidence="2"/>
<keyword evidence="3" id="KW-1185">Reference proteome</keyword>
<keyword evidence="2" id="KW-0808">Transferase</keyword>
<dbReference type="Gene3D" id="3.30.70.270">
    <property type="match status" value="1"/>
</dbReference>
<dbReference type="InterPro" id="IPR000160">
    <property type="entry name" value="GGDEF_dom"/>
</dbReference>
<reference evidence="2 3" key="1">
    <citation type="submission" date="2024-02" db="EMBL/GenBank/DDBJ databases">
        <title>Seven novel Bacillus-like species.</title>
        <authorList>
            <person name="Liu G."/>
        </authorList>
    </citation>
    <scope>NUCLEOTIDE SEQUENCE [LARGE SCALE GENOMIC DNA]</scope>
    <source>
        <strain evidence="2 3">FJAT-52054</strain>
    </source>
</reference>
<dbReference type="SUPFAM" id="SSF55073">
    <property type="entry name" value="Nucleotide cyclase"/>
    <property type="match status" value="1"/>
</dbReference>
<dbReference type="SUPFAM" id="SSF55781">
    <property type="entry name" value="GAF domain-like"/>
    <property type="match status" value="2"/>
</dbReference>
<dbReference type="PROSITE" id="PS50887">
    <property type="entry name" value="GGDEF"/>
    <property type="match status" value="1"/>
</dbReference>
<dbReference type="RefSeq" id="WP_338777625.1">
    <property type="nucleotide sequence ID" value="NZ_CP147407.1"/>
</dbReference>
<name>A0ABZ2NDS4_9BACI</name>
<dbReference type="InterPro" id="IPR050469">
    <property type="entry name" value="Diguanylate_Cyclase"/>
</dbReference>
<dbReference type="PANTHER" id="PTHR45138">
    <property type="entry name" value="REGULATORY COMPONENTS OF SENSORY TRANSDUCTION SYSTEM"/>
    <property type="match status" value="1"/>
</dbReference>
<evidence type="ECO:0000313" key="3">
    <source>
        <dbReference type="Proteomes" id="UP001377337"/>
    </source>
</evidence>
<dbReference type="Gene3D" id="3.30.450.40">
    <property type="match status" value="2"/>
</dbReference>
<sequence>MQEIISKAASLNGRFFAYLYNERTDHSIEKASRWLASELKSVFNADQAAIYCYYSANVPLLPYFTASTSSFQSPVSSTEEDRDELFENGFSKKTDQCRMLIGDPQKEWFAVLEMIGAELTGTDDLNEVSHACSQFLFYCREIETSVLNSRKHTHLYELTERFHSSMDKDQVLFELIEALQSMYSSYIFYLFLSHDNDSRLELPTKDLYFDEKGSTDCAMEAFLTGTIKMDRASSENIHVFVPLKGRQGIYGVLEVISDKISPLKESEIKFIMMLANAAGNAMENAQLYQQSKKVIEDLRLINETSHQLNKNMPLKDTMKFLSERIIHSFNAQEAGFFYKDSSGSYQLLPGSTGFFITPEAESYLSFVRTKIMNEKEGIFIGNLSAQNVPGLYKCLMAVPMMENEQVRGFAIAVHETPYHFTFETFKLLQSLIHHSTLALTNSMLREELEALVKTDNLTKLFSRNYLNERIRQSMSQERNGVFLLIDIDNFKNINDTYGHQTGDEVLIQVGNIIKSNVREHDVGARWGGEELAIYLPQVEIESGIAVANRLVERVRKITSPSITVSCGISWWEADREDTPKQLFLRADRALYKAKSNGKDQVVIQADSEK</sequence>
<evidence type="ECO:0000313" key="2">
    <source>
        <dbReference type="EMBL" id="WXB95907.1"/>
    </source>
</evidence>
<dbReference type="SMART" id="SM00267">
    <property type="entry name" value="GGDEF"/>
    <property type="match status" value="1"/>
</dbReference>
<dbReference type="PANTHER" id="PTHR45138:SF9">
    <property type="entry name" value="DIGUANYLATE CYCLASE DGCM-RELATED"/>
    <property type="match status" value="1"/>
</dbReference>
<dbReference type="EMBL" id="CP147407">
    <property type="protein sequence ID" value="WXB95907.1"/>
    <property type="molecule type" value="Genomic_DNA"/>
</dbReference>
<organism evidence="2 3">
    <name type="scientific">Metabacillus sediminis</name>
    <dbReference type="NCBI Taxonomy" id="3117746"/>
    <lineage>
        <taxon>Bacteria</taxon>
        <taxon>Bacillati</taxon>
        <taxon>Bacillota</taxon>
        <taxon>Bacilli</taxon>
        <taxon>Bacillales</taxon>
        <taxon>Bacillaceae</taxon>
        <taxon>Metabacillus</taxon>
    </lineage>
</organism>
<dbReference type="Proteomes" id="UP001377337">
    <property type="component" value="Chromosome"/>
</dbReference>
<dbReference type="NCBIfam" id="TIGR00254">
    <property type="entry name" value="GGDEF"/>
    <property type="match status" value="1"/>
</dbReference>
<proteinExistence type="predicted"/>
<accession>A0ABZ2NDS4</accession>
<keyword evidence="2" id="KW-0548">Nucleotidyltransferase</keyword>
<dbReference type="GO" id="GO:0052621">
    <property type="term" value="F:diguanylate cyclase activity"/>
    <property type="evidence" value="ECO:0007669"/>
    <property type="project" value="UniProtKB-EC"/>
</dbReference>